<evidence type="ECO:0000256" key="1">
    <source>
        <dbReference type="ARBA" id="ARBA00022491"/>
    </source>
</evidence>
<keyword evidence="2" id="KW-0805">Transcription regulation</keyword>
<protein>
    <submittedName>
        <fullName evidence="6">Transcriptional regulator</fullName>
    </submittedName>
</protein>
<keyword evidence="4" id="KW-0804">Transcription</keyword>
<keyword evidence="3" id="KW-0238">DNA-binding</keyword>
<dbReference type="Proteomes" id="UP000001919">
    <property type="component" value="Chromosome"/>
</dbReference>
<dbReference type="Gene3D" id="3.40.50.2300">
    <property type="match status" value="2"/>
</dbReference>
<proteinExistence type="predicted"/>
<dbReference type="InterPro" id="IPR028082">
    <property type="entry name" value="Peripla_BP_I"/>
</dbReference>
<gene>
    <name evidence="6" type="ordered locus">Bfae_05860</name>
</gene>
<dbReference type="Pfam" id="PF00356">
    <property type="entry name" value="LacI"/>
    <property type="match status" value="1"/>
</dbReference>
<sequence length="345" mass="37133">MPRESRGTVTLADVARAAGVSLATASFVLSGRGGSRSAGSAETKKKVRAAAAELGYVPNRHAQAMRTGRGGGVVLALGTLDDPWGVQLTAQVRDDALAHDLSTLVLADERWYEYLLGASADAALVTSVDFVADGPDRVRRLASSTHTGIIAFSAQMEPEGFDVVSSTPVRAIGRAYHRLRARHDRVQLLAPDLGRRVGGTLAHPRTRAFLEAAREHGDPGEQRVHIVPEGSHETYLAGLEWLRGPDLPEAVICFTGYQAVALQLAAERAGVRVPEELEIVSIGDVPAKSEFFGPISYYGVDDVFVRLARIIVDRAVDREDRPGSLHTFDWEFFPGTTTRDTDGAS</sequence>
<organism evidence="6 7">
    <name type="scientific">Brachybacterium faecium (strain ATCC 43885 / DSM 4810 / JCM 11609 / LMG 19847 / NBRC 14762 / NCIMB 9860 / 6-10)</name>
    <dbReference type="NCBI Taxonomy" id="446465"/>
    <lineage>
        <taxon>Bacteria</taxon>
        <taxon>Bacillati</taxon>
        <taxon>Actinomycetota</taxon>
        <taxon>Actinomycetes</taxon>
        <taxon>Micrococcales</taxon>
        <taxon>Dermabacteraceae</taxon>
        <taxon>Brachybacterium</taxon>
    </lineage>
</organism>
<dbReference type="PANTHER" id="PTHR30146">
    <property type="entry name" value="LACI-RELATED TRANSCRIPTIONAL REPRESSOR"/>
    <property type="match status" value="1"/>
</dbReference>
<evidence type="ECO:0000256" key="4">
    <source>
        <dbReference type="ARBA" id="ARBA00023163"/>
    </source>
</evidence>
<dbReference type="InterPro" id="IPR010982">
    <property type="entry name" value="Lambda_DNA-bd_dom_sf"/>
</dbReference>
<dbReference type="PANTHER" id="PTHR30146:SF148">
    <property type="entry name" value="HTH-TYPE TRANSCRIPTIONAL REPRESSOR PURR-RELATED"/>
    <property type="match status" value="1"/>
</dbReference>
<name>C7MI26_BRAFD</name>
<dbReference type="STRING" id="446465.Bfae_05860"/>
<dbReference type="SUPFAM" id="SSF53822">
    <property type="entry name" value="Periplasmic binding protein-like I"/>
    <property type="match status" value="1"/>
</dbReference>
<dbReference type="HOGENOM" id="CLU_037628_6_3_11"/>
<keyword evidence="1" id="KW-0678">Repressor</keyword>
<dbReference type="InterPro" id="IPR046335">
    <property type="entry name" value="LacI/GalR-like_sensor"/>
</dbReference>
<evidence type="ECO:0000256" key="2">
    <source>
        <dbReference type="ARBA" id="ARBA00023015"/>
    </source>
</evidence>
<feature type="domain" description="HTH lacI-type" evidence="5">
    <location>
        <begin position="9"/>
        <end position="67"/>
    </location>
</feature>
<dbReference type="PATRIC" id="fig|446465.5.peg.574"/>
<keyword evidence="7" id="KW-1185">Reference proteome</keyword>
<dbReference type="GO" id="GO:0000976">
    <property type="term" value="F:transcription cis-regulatory region binding"/>
    <property type="evidence" value="ECO:0007669"/>
    <property type="project" value="TreeGrafter"/>
</dbReference>
<dbReference type="CDD" id="cd01392">
    <property type="entry name" value="HTH_LacI"/>
    <property type="match status" value="1"/>
</dbReference>
<accession>C7MI26</accession>
<dbReference type="PROSITE" id="PS50932">
    <property type="entry name" value="HTH_LACI_2"/>
    <property type="match status" value="1"/>
</dbReference>
<dbReference type="Pfam" id="PF13377">
    <property type="entry name" value="Peripla_BP_3"/>
    <property type="match status" value="1"/>
</dbReference>
<evidence type="ECO:0000313" key="7">
    <source>
        <dbReference type="Proteomes" id="UP000001919"/>
    </source>
</evidence>
<dbReference type="KEGG" id="bfa:Bfae_05860"/>
<dbReference type="SUPFAM" id="SSF47413">
    <property type="entry name" value="lambda repressor-like DNA-binding domains"/>
    <property type="match status" value="1"/>
</dbReference>
<dbReference type="OrthoDB" id="3252032at2"/>
<dbReference type="AlphaFoldDB" id="C7MI26"/>
<evidence type="ECO:0000256" key="3">
    <source>
        <dbReference type="ARBA" id="ARBA00023125"/>
    </source>
</evidence>
<dbReference type="SMART" id="SM00354">
    <property type="entry name" value="HTH_LACI"/>
    <property type="match status" value="1"/>
</dbReference>
<dbReference type="Gene3D" id="1.10.260.40">
    <property type="entry name" value="lambda repressor-like DNA-binding domains"/>
    <property type="match status" value="1"/>
</dbReference>
<reference evidence="6 7" key="1">
    <citation type="journal article" date="2009" name="Stand. Genomic Sci.">
        <title>Complete genome sequence of Brachybacterium faecium type strain (Schefferle 6-10).</title>
        <authorList>
            <person name="Lapidus A."/>
            <person name="Pukall R."/>
            <person name="Labuttii K."/>
            <person name="Copeland A."/>
            <person name="Del Rio T.G."/>
            <person name="Nolan M."/>
            <person name="Chen F."/>
            <person name="Lucas S."/>
            <person name="Tice H."/>
            <person name="Cheng J.F."/>
            <person name="Bruce D."/>
            <person name="Goodwin L."/>
            <person name="Pitluck S."/>
            <person name="Rohde M."/>
            <person name="Goker M."/>
            <person name="Pati A."/>
            <person name="Ivanova N."/>
            <person name="Mavrommatis K."/>
            <person name="Chen A."/>
            <person name="Palaniappan K."/>
            <person name="D'haeseleer P."/>
            <person name="Chain P."/>
            <person name="Bristow J."/>
            <person name="Eisen J.A."/>
            <person name="Markowitz V."/>
            <person name="Hugenholtz P."/>
            <person name="Kyrpides N.C."/>
            <person name="Klenk H.P."/>
        </authorList>
    </citation>
    <scope>NUCLEOTIDE SEQUENCE [LARGE SCALE GENOMIC DNA]</scope>
    <source>
        <strain evidence="7">ATCC 43885 / DSM 4810 / JCM 11609 / LMG 19847 / NBRC 14762 / NCIMB 9860 / 6-10</strain>
    </source>
</reference>
<evidence type="ECO:0000259" key="5">
    <source>
        <dbReference type="PROSITE" id="PS50932"/>
    </source>
</evidence>
<dbReference type="EMBL" id="CP001643">
    <property type="protein sequence ID" value="ACU84452.1"/>
    <property type="molecule type" value="Genomic_DNA"/>
</dbReference>
<evidence type="ECO:0000313" key="6">
    <source>
        <dbReference type="EMBL" id="ACU84452.1"/>
    </source>
</evidence>
<dbReference type="InterPro" id="IPR000843">
    <property type="entry name" value="HTH_LacI"/>
</dbReference>
<dbReference type="PROSITE" id="PS00356">
    <property type="entry name" value="HTH_LACI_1"/>
    <property type="match status" value="1"/>
</dbReference>
<dbReference type="GO" id="GO:0003700">
    <property type="term" value="F:DNA-binding transcription factor activity"/>
    <property type="evidence" value="ECO:0007669"/>
    <property type="project" value="TreeGrafter"/>
</dbReference>
<dbReference type="eggNOG" id="COG1609">
    <property type="taxonomic scope" value="Bacteria"/>
</dbReference>